<proteinExistence type="predicted"/>
<dbReference type="EMBL" id="LFMI01000652">
    <property type="protein sequence ID" value="OTA05936.1"/>
    <property type="molecule type" value="Genomic_DNA"/>
</dbReference>
<comment type="caution">
    <text evidence="2">The sequence shown here is derived from an EMBL/GenBank/DDBJ whole genome shotgun (WGS) entry which is preliminary data.</text>
</comment>
<evidence type="ECO:0000256" key="1">
    <source>
        <dbReference type="SAM" id="MobiDB-lite"/>
    </source>
</evidence>
<evidence type="ECO:0000313" key="2">
    <source>
        <dbReference type="EMBL" id="OTA05936.1"/>
    </source>
</evidence>
<feature type="region of interest" description="Disordered" evidence="1">
    <location>
        <begin position="1"/>
        <end position="23"/>
    </location>
</feature>
<organism evidence="2 3">
    <name type="scientific">Trichoderma parareesei</name>
    <name type="common">Filamentous fungus</name>
    <dbReference type="NCBI Taxonomy" id="858221"/>
    <lineage>
        <taxon>Eukaryota</taxon>
        <taxon>Fungi</taxon>
        <taxon>Dikarya</taxon>
        <taxon>Ascomycota</taxon>
        <taxon>Pezizomycotina</taxon>
        <taxon>Sordariomycetes</taxon>
        <taxon>Hypocreomycetidae</taxon>
        <taxon>Hypocreales</taxon>
        <taxon>Hypocreaceae</taxon>
        <taxon>Trichoderma</taxon>
    </lineage>
</organism>
<accession>A0A2H2ZVA8</accession>
<protein>
    <submittedName>
        <fullName evidence="2">Uncharacterized protein</fullName>
    </submittedName>
</protein>
<keyword evidence="3" id="KW-1185">Reference proteome</keyword>
<sequence length="81" mass="8473">MSTSTAGHAVAATSCSLSSRPAANEELEDGLELKKFPVFCESTLRRADVPGGTSVCPCNSLRVHEAMARPVQPEGARARAS</sequence>
<dbReference type="AlphaFoldDB" id="A0A2H2ZVA8"/>
<gene>
    <name evidence="2" type="ORF">A9Z42_0066780</name>
</gene>
<name>A0A2H2ZVA8_TRIPA</name>
<dbReference type="Proteomes" id="UP000219286">
    <property type="component" value="Unassembled WGS sequence"/>
</dbReference>
<evidence type="ECO:0000313" key="3">
    <source>
        <dbReference type="Proteomes" id="UP000219286"/>
    </source>
</evidence>
<reference evidence="2 3" key="1">
    <citation type="journal article" date="2015" name="Genome Announc.">
        <title>Genome sequence and annotation of Trichoderma parareesei, the ancestor of the cellulase producer Trichoderma reesei.</title>
        <authorList>
            <person name="Yang D."/>
            <person name="Pomraning K."/>
            <person name="Kopchinskiy A."/>
            <person name="Karimi Aghcheh R."/>
            <person name="Atanasova L."/>
            <person name="Chenthamara K."/>
            <person name="Baker S.E."/>
            <person name="Zhang R."/>
            <person name="Shen Q."/>
            <person name="Freitag M."/>
            <person name="Kubicek C.P."/>
            <person name="Druzhinina I.S."/>
        </authorList>
    </citation>
    <scope>NUCLEOTIDE SEQUENCE [LARGE SCALE GENOMIC DNA]</scope>
    <source>
        <strain evidence="2 3">CBS 125925</strain>
    </source>
</reference>